<sequence length="339" mass="36760">MGSGPIPVRLDTPILFDTGAVVGAVADPAAALDGTKYCGRIFYLRRADWARTGYPDTISRSEADSYKRHGRAIVLNFEDSAANWCLGGYAVGRDRGEVAAQQLAAIGCDTAPVYMSADFRPANSGEMNAVMECLRGFQESSLGPRGRAIYGFAPTMREAKARNLADFYWMCGDGRELFDGDWRSGVRTPDLAHVNLWQQNNEQPYLAGAQVDDNYVLTPTNYGQWQEKPMADEAQQVATQLLGPDGKGWNILGIAAETAPNRNRYLVEAFAVALTQLCGDANFGGWLQLGDGPDADAARADRADAAKRTLVDGIAQVMAQNAQILAQNEQILAALKEQK</sequence>
<reference evidence="1 2" key="1">
    <citation type="journal article" date="2014" name="Appl. Environ. Microbiol.">
        <title>Insights into the Microbial Degradation of Rubber and Gutta-Percha by Analysis of the Complete Genome of Nocardia nova SH22a.</title>
        <authorList>
            <person name="Luo Q."/>
            <person name="Hiessl S."/>
            <person name="Poehlein A."/>
            <person name="Daniel R."/>
            <person name="Steinbuchel A."/>
        </authorList>
    </citation>
    <scope>NUCLEOTIDE SEQUENCE [LARGE SCALE GENOMIC DNA]</scope>
    <source>
        <strain evidence="1">SH22a</strain>
    </source>
</reference>
<name>W5TP14_9NOCA</name>
<evidence type="ECO:0008006" key="3">
    <source>
        <dbReference type="Google" id="ProtNLM"/>
    </source>
</evidence>
<dbReference type="KEGG" id="nno:NONO_c60880"/>
<dbReference type="STRING" id="1415166.NONO_c60880"/>
<dbReference type="Gene3D" id="3.20.20.80">
    <property type="entry name" value="Glycosidases"/>
    <property type="match status" value="1"/>
</dbReference>
<proteinExistence type="predicted"/>
<protein>
    <recommendedName>
        <fullName evidence="3">DUF1906 domain-containing protein</fullName>
    </recommendedName>
</protein>
<dbReference type="EMBL" id="CP006850">
    <property type="protein sequence ID" value="AHH20864.1"/>
    <property type="molecule type" value="Genomic_DNA"/>
</dbReference>
<gene>
    <name evidence="1" type="ORF">NONO_c60880</name>
</gene>
<dbReference type="PATRIC" id="fig|1415166.3.peg.6264"/>
<dbReference type="RefSeq" id="WP_025352203.1">
    <property type="nucleotide sequence ID" value="NZ_CP006850.1"/>
</dbReference>
<organism evidence="1 2">
    <name type="scientific">Nocardia nova SH22a</name>
    <dbReference type="NCBI Taxonomy" id="1415166"/>
    <lineage>
        <taxon>Bacteria</taxon>
        <taxon>Bacillati</taxon>
        <taxon>Actinomycetota</taxon>
        <taxon>Actinomycetes</taxon>
        <taxon>Mycobacteriales</taxon>
        <taxon>Nocardiaceae</taxon>
        <taxon>Nocardia</taxon>
    </lineage>
</organism>
<accession>W5TP14</accession>
<dbReference type="Proteomes" id="UP000019150">
    <property type="component" value="Chromosome"/>
</dbReference>
<dbReference type="AlphaFoldDB" id="W5TP14"/>
<keyword evidence="2" id="KW-1185">Reference proteome</keyword>
<dbReference type="HOGENOM" id="CLU_818429_0_0_11"/>
<evidence type="ECO:0000313" key="1">
    <source>
        <dbReference type="EMBL" id="AHH20864.1"/>
    </source>
</evidence>
<evidence type="ECO:0000313" key="2">
    <source>
        <dbReference type="Proteomes" id="UP000019150"/>
    </source>
</evidence>